<proteinExistence type="predicted"/>
<gene>
    <name evidence="3" type="ORF">BAE44_0013897</name>
</gene>
<dbReference type="GO" id="GO:0005829">
    <property type="term" value="C:cytosol"/>
    <property type="evidence" value="ECO:0007669"/>
    <property type="project" value="TreeGrafter"/>
</dbReference>
<dbReference type="EMBL" id="LWDX02038194">
    <property type="protein sequence ID" value="OEL25085.1"/>
    <property type="molecule type" value="Genomic_DNA"/>
</dbReference>
<accession>A0A1E5VJ04</accession>
<organism evidence="3 4">
    <name type="scientific">Dichanthelium oligosanthes</name>
    <dbReference type="NCBI Taxonomy" id="888268"/>
    <lineage>
        <taxon>Eukaryota</taxon>
        <taxon>Viridiplantae</taxon>
        <taxon>Streptophyta</taxon>
        <taxon>Embryophyta</taxon>
        <taxon>Tracheophyta</taxon>
        <taxon>Spermatophyta</taxon>
        <taxon>Magnoliopsida</taxon>
        <taxon>Liliopsida</taxon>
        <taxon>Poales</taxon>
        <taxon>Poaceae</taxon>
        <taxon>PACMAD clade</taxon>
        <taxon>Panicoideae</taxon>
        <taxon>Panicodae</taxon>
        <taxon>Paniceae</taxon>
        <taxon>Dichantheliinae</taxon>
        <taxon>Dichanthelium</taxon>
    </lineage>
</organism>
<dbReference type="OrthoDB" id="9991913at2759"/>
<sequence>MGTAGGEPPVLPAVLFVRRPGAPFANAMHQRFRVLDSLASGVPLPAFLAATAAMPRAACWNCLAPRSSWEAASSLRGKRVGIMGLGNIGSLIAKRLGAFGCIIYYTEQGCTPHCQQGCSGCPRKSRSDLCDHMIGNLEAFFSGNLLLTPVLP</sequence>
<evidence type="ECO:0000256" key="1">
    <source>
        <dbReference type="ARBA" id="ARBA00023002"/>
    </source>
</evidence>
<dbReference type="InterPro" id="IPR050223">
    <property type="entry name" value="D-isomer_2-hydroxyacid_DH"/>
</dbReference>
<dbReference type="GO" id="GO:0016618">
    <property type="term" value="F:hydroxypyruvate reductase [NAD(P)H] activity"/>
    <property type="evidence" value="ECO:0007669"/>
    <property type="project" value="TreeGrafter"/>
</dbReference>
<dbReference type="GO" id="GO:0030267">
    <property type="term" value="F:glyoxylate reductase (NADPH) activity"/>
    <property type="evidence" value="ECO:0007669"/>
    <property type="project" value="TreeGrafter"/>
</dbReference>
<keyword evidence="4" id="KW-1185">Reference proteome</keyword>
<evidence type="ECO:0000259" key="2">
    <source>
        <dbReference type="Pfam" id="PF02826"/>
    </source>
</evidence>
<dbReference type="PANTHER" id="PTHR10996:SF179">
    <property type="entry name" value="D-ISOMER SPECIFIC 2-HYDROXYACID DEHYDROGENASE FAMILY PROTEIN-RELATED"/>
    <property type="match status" value="1"/>
</dbReference>
<dbReference type="GO" id="GO:0051287">
    <property type="term" value="F:NAD binding"/>
    <property type="evidence" value="ECO:0007669"/>
    <property type="project" value="InterPro"/>
</dbReference>
<dbReference type="InterPro" id="IPR036291">
    <property type="entry name" value="NAD(P)-bd_dom_sf"/>
</dbReference>
<dbReference type="SUPFAM" id="SSF51735">
    <property type="entry name" value="NAD(P)-binding Rossmann-fold domains"/>
    <property type="match status" value="1"/>
</dbReference>
<dbReference type="AlphaFoldDB" id="A0A1E5VJ04"/>
<dbReference type="STRING" id="888268.A0A1E5VJ04"/>
<evidence type="ECO:0000313" key="4">
    <source>
        <dbReference type="Proteomes" id="UP000095767"/>
    </source>
</evidence>
<dbReference type="InterPro" id="IPR006140">
    <property type="entry name" value="D-isomer_DH_NAD-bd"/>
</dbReference>
<dbReference type="Gene3D" id="3.40.50.720">
    <property type="entry name" value="NAD(P)-binding Rossmann-like Domain"/>
    <property type="match status" value="1"/>
</dbReference>
<keyword evidence="1" id="KW-0560">Oxidoreductase</keyword>
<dbReference type="PANTHER" id="PTHR10996">
    <property type="entry name" value="2-HYDROXYACID DEHYDROGENASE-RELATED"/>
    <property type="match status" value="1"/>
</dbReference>
<evidence type="ECO:0000313" key="3">
    <source>
        <dbReference type="EMBL" id="OEL25085.1"/>
    </source>
</evidence>
<feature type="domain" description="D-isomer specific 2-hydroxyacid dehydrogenase NAD-binding" evidence="2">
    <location>
        <begin position="66"/>
        <end position="108"/>
    </location>
</feature>
<comment type="caution">
    <text evidence="3">The sequence shown here is derived from an EMBL/GenBank/DDBJ whole genome shotgun (WGS) entry which is preliminary data.</text>
</comment>
<protein>
    <recommendedName>
        <fullName evidence="2">D-isomer specific 2-hydroxyacid dehydrogenase NAD-binding domain-containing protein</fullName>
    </recommendedName>
</protein>
<reference evidence="3 4" key="1">
    <citation type="submission" date="2016-09" db="EMBL/GenBank/DDBJ databases">
        <title>The draft genome of Dichanthelium oligosanthes: A C3 panicoid grass species.</title>
        <authorList>
            <person name="Studer A.J."/>
            <person name="Schnable J.C."/>
            <person name="Brutnell T.P."/>
        </authorList>
    </citation>
    <scope>NUCLEOTIDE SEQUENCE [LARGE SCALE GENOMIC DNA]</scope>
    <source>
        <strain evidence="4">cv. Kellogg 1175</strain>
        <tissue evidence="3">Leaf</tissue>
    </source>
</reference>
<name>A0A1E5VJ04_9POAL</name>
<dbReference type="Pfam" id="PF02826">
    <property type="entry name" value="2-Hacid_dh_C"/>
    <property type="match status" value="1"/>
</dbReference>
<dbReference type="Proteomes" id="UP000095767">
    <property type="component" value="Unassembled WGS sequence"/>
</dbReference>